<protein>
    <submittedName>
        <fullName evidence="2">Uncharacterized protein</fullName>
    </submittedName>
</protein>
<proteinExistence type="predicted"/>
<accession>W9QNQ6</accession>
<sequence>MRGKRETNFGKMTTKMTSITTESGGNVGVSGGATVAHGSIRGLTARAALNSHYFGAHLHELTSTYIQGSSPWADLSRHSGAHFHRPTLDGQVATRNDKTLLIRLLSVGE</sequence>
<feature type="region of interest" description="Disordered" evidence="1">
    <location>
        <begin position="1"/>
        <end position="26"/>
    </location>
</feature>
<dbReference type="Proteomes" id="UP000030645">
    <property type="component" value="Unassembled WGS sequence"/>
</dbReference>
<dbReference type="AlphaFoldDB" id="W9QNQ6"/>
<evidence type="ECO:0000256" key="1">
    <source>
        <dbReference type="SAM" id="MobiDB-lite"/>
    </source>
</evidence>
<gene>
    <name evidence="2" type="ORF">L484_015942</name>
</gene>
<name>W9QNQ6_9ROSA</name>
<dbReference type="EMBL" id="KE343878">
    <property type="protein sequence ID" value="EXB44685.1"/>
    <property type="molecule type" value="Genomic_DNA"/>
</dbReference>
<keyword evidence="3" id="KW-1185">Reference proteome</keyword>
<reference evidence="3" key="1">
    <citation type="submission" date="2013-01" db="EMBL/GenBank/DDBJ databases">
        <title>Draft Genome Sequence of a Mulberry Tree, Morus notabilis C.K. Schneid.</title>
        <authorList>
            <person name="He N."/>
            <person name="Zhao S."/>
        </authorList>
    </citation>
    <scope>NUCLEOTIDE SEQUENCE</scope>
</reference>
<feature type="compositionally biased region" description="Polar residues" evidence="1">
    <location>
        <begin position="10"/>
        <end position="24"/>
    </location>
</feature>
<evidence type="ECO:0000313" key="2">
    <source>
        <dbReference type="EMBL" id="EXB44685.1"/>
    </source>
</evidence>
<evidence type="ECO:0000313" key="3">
    <source>
        <dbReference type="Proteomes" id="UP000030645"/>
    </source>
</evidence>
<organism evidence="2 3">
    <name type="scientific">Morus notabilis</name>
    <dbReference type="NCBI Taxonomy" id="981085"/>
    <lineage>
        <taxon>Eukaryota</taxon>
        <taxon>Viridiplantae</taxon>
        <taxon>Streptophyta</taxon>
        <taxon>Embryophyta</taxon>
        <taxon>Tracheophyta</taxon>
        <taxon>Spermatophyta</taxon>
        <taxon>Magnoliopsida</taxon>
        <taxon>eudicotyledons</taxon>
        <taxon>Gunneridae</taxon>
        <taxon>Pentapetalae</taxon>
        <taxon>rosids</taxon>
        <taxon>fabids</taxon>
        <taxon>Rosales</taxon>
        <taxon>Moraceae</taxon>
        <taxon>Moreae</taxon>
        <taxon>Morus</taxon>
    </lineage>
</organism>